<dbReference type="PROSITE" id="PS00079">
    <property type="entry name" value="MULTICOPPER_OXIDASE1"/>
    <property type="match status" value="1"/>
</dbReference>
<keyword evidence="4" id="KW-0186">Copper</keyword>
<dbReference type="InterPro" id="IPR001117">
    <property type="entry name" value="Cu-oxidase_2nd"/>
</dbReference>
<evidence type="ECO:0000256" key="5">
    <source>
        <dbReference type="SAM" id="MobiDB-lite"/>
    </source>
</evidence>
<feature type="domain" description="Plastocyanin-like" evidence="7">
    <location>
        <begin position="152"/>
        <end position="275"/>
    </location>
</feature>
<reference evidence="10" key="1">
    <citation type="submission" date="2022-07" db="EMBL/GenBank/DDBJ databases">
        <title>Phylogenomic reconstructions and comparative analyses of Kickxellomycotina fungi.</title>
        <authorList>
            <person name="Reynolds N.K."/>
            <person name="Stajich J.E."/>
            <person name="Barry K."/>
            <person name="Grigoriev I.V."/>
            <person name="Crous P."/>
            <person name="Smith M.E."/>
        </authorList>
    </citation>
    <scope>NUCLEOTIDE SEQUENCE</scope>
    <source>
        <strain evidence="10">NBRC 32514</strain>
    </source>
</reference>
<comment type="similarity">
    <text evidence="1">Belongs to the multicopper oxidase family.</text>
</comment>
<dbReference type="PANTHER" id="PTHR11709:SF511">
    <property type="entry name" value="LACCASE"/>
    <property type="match status" value="1"/>
</dbReference>
<feature type="domain" description="Plastocyanin-like" evidence="8">
    <location>
        <begin position="775"/>
        <end position="912"/>
    </location>
</feature>
<evidence type="ECO:0000313" key="11">
    <source>
        <dbReference type="Proteomes" id="UP001149813"/>
    </source>
</evidence>
<protein>
    <submittedName>
        <fullName evidence="10">Ferroxidase fet3</fullName>
    </submittedName>
</protein>
<evidence type="ECO:0000256" key="1">
    <source>
        <dbReference type="ARBA" id="ARBA00010609"/>
    </source>
</evidence>
<sequence length="972" mass="109444">MHTPILTLVCLTSVLVAQCVWAARIDVHWNVTYIDADRTGVSQRRSITVNNAYPIPPVHANLGDTLYLHVYNSLDRPTSVHAHGLLQNGTNYMDGAGMVTQCGIPPGESFTYEYHMHQPGTFWLHGHYDHQNSDGLRTPLVVHDARKYDGELLFFLEDWYKEVFHERLRITVGPGAVFPPSPSFPHALINGFNANFTRPIRFEKGKTYRIRVLNIGITEWFHFSIPGHKLRTIEADGVYCDPLPVDGLDLGPGQRYSVLVTAHDSDHFNFNYNVTMYASFVPQIPGMNPRHYQGLVEYRKGAPVKDVPEPEPFVWADDLHMSAVSGDEPLPVTRKIDLTLGGAPFTNGQTLDIINNITYAEPRIPTLYSAHSLDRLAFNESLYGPQTHAIVLNHLEYVEVTLRNPNTLPHPMHIHGHTFQIVESGPQEIIAPPDWDVGYVTVNRDGYNTRRAIGANGKLPIPPIRATVGDTLHLNVHNSLDVSTAIHAHGLFQRGTNYMDGPAGVTQCGIPPGGYFTYVYEIEQTGTFWIHGHDHHQNSDGLRAPLVVYDRKAPPYEYKEDILFSVEDWYREEFAEREKQTLDPSGTFPPPHGYGFGLIDGFDGNNTKPLYFEPGNTYRLRFVNMGTLTSFQFSMPGHRMRVIEIDGEYTEPNEVDGINIAPAQRYSVLIEARETNQFNYQYNITMYAEFIPRLQGLTPRVYLGDVIYKEGAPFKNIRTSSGDEHFDFSNDIMLASLSGEPEMPVDRSLEFAIGNNVYSTGQHLDHFNNITYAAPIVPTLYTALTMGNQAMDPRVYGVQPHVTVLNHMEVVEITIHNPNTMPHPLHLHGHVFQIIEYGLAKADFPIPDRYKDIQTIRYTGSVPAKRDTMSIPTFHYIKLRFRADNPGVWFFHCHLDIHNAMGMAMTFVEAPDVLQRTQQIPPRMLDMCRSQGIPTEGNAAGNWGLDMTGLPAPPTVVPRQPSSTGRALTGHD</sequence>
<dbReference type="SUPFAM" id="SSF49503">
    <property type="entry name" value="Cupredoxins"/>
    <property type="match status" value="6"/>
</dbReference>
<dbReference type="AlphaFoldDB" id="A0A9W7Y6H1"/>
<dbReference type="Pfam" id="PF07731">
    <property type="entry name" value="Cu-oxidase_2"/>
    <property type="match status" value="2"/>
</dbReference>
<name>A0A9W7Y6H1_9FUNG</name>
<dbReference type="InterPro" id="IPR045087">
    <property type="entry name" value="Cu-oxidase_fam"/>
</dbReference>
<evidence type="ECO:0000259" key="7">
    <source>
        <dbReference type="Pfam" id="PF00394"/>
    </source>
</evidence>
<proteinExistence type="inferred from homology"/>
<gene>
    <name evidence="10" type="primary">FET3_2</name>
    <name evidence="10" type="ORF">LPJ53_001058</name>
</gene>
<dbReference type="GO" id="GO:0005507">
    <property type="term" value="F:copper ion binding"/>
    <property type="evidence" value="ECO:0007669"/>
    <property type="project" value="InterPro"/>
</dbReference>
<dbReference type="InterPro" id="IPR033138">
    <property type="entry name" value="Cu_oxidase_CS"/>
</dbReference>
<evidence type="ECO:0000259" key="9">
    <source>
        <dbReference type="Pfam" id="PF07732"/>
    </source>
</evidence>
<evidence type="ECO:0000259" key="8">
    <source>
        <dbReference type="Pfam" id="PF07731"/>
    </source>
</evidence>
<evidence type="ECO:0000256" key="4">
    <source>
        <dbReference type="ARBA" id="ARBA00023008"/>
    </source>
</evidence>
<dbReference type="Gene3D" id="2.60.40.420">
    <property type="entry name" value="Cupredoxins - blue copper proteins"/>
    <property type="match status" value="6"/>
</dbReference>
<dbReference type="PROSITE" id="PS00080">
    <property type="entry name" value="MULTICOPPER_OXIDASE2"/>
    <property type="match status" value="1"/>
</dbReference>
<dbReference type="InterPro" id="IPR011706">
    <property type="entry name" value="Cu-oxidase_C"/>
</dbReference>
<evidence type="ECO:0000256" key="3">
    <source>
        <dbReference type="ARBA" id="ARBA00023002"/>
    </source>
</evidence>
<evidence type="ECO:0000256" key="6">
    <source>
        <dbReference type="SAM" id="SignalP"/>
    </source>
</evidence>
<keyword evidence="11" id="KW-1185">Reference proteome</keyword>
<dbReference type="OrthoDB" id="2121828at2759"/>
<feature type="region of interest" description="Disordered" evidence="5">
    <location>
        <begin position="950"/>
        <end position="972"/>
    </location>
</feature>
<keyword evidence="3" id="KW-0560">Oxidoreductase</keyword>
<comment type="caution">
    <text evidence="10">The sequence shown here is derived from an EMBL/GenBank/DDBJ whole genome shotgun (WGS) entry which is preliminary data.</text>
</comment>
<feature type="domain" description="Plastocyanin-like" evidence="7">
    <location>
        <begin position="561"/>
        <end position="685"/>
    </location>
</feature>
<dbReference type="InterPro" id="IPR002355">
    <property type="entry name" value="Cu_oxidase_Cu_BS"/>
</dbReference>
<dbReference type="GO" id="GO:0016491">
    <property type="term" value="F:oxidoreductase activity"/>
    <property type="evidence" value="ECO:0007669"/>
    <property type="project" value="UniProtKB-KW"/>
</dbReference>
<dbReference type="InterPro" id="IPR011707">
    <property type="entry name" value="Cu-oxidase-like_N"/>
</dbReference>
<dbReference type="Proteomes" id="UP001149813">
    <property type="component" value="Unassembled WGS sequence"/>
</dbReference>
<accession>A0A9W7Y6H1</accession>
<evidence type="ECO:0000256" key="2">
    <source>
        <dbReference type="ARBA" id="ARBA00022723"/>
    </source>
</evidence>
<dbReference type="PANTHER" id="PTHR11709">
    <property type="entry name" value="MULTI-COPPER OXIDASE"/>
    <property type="match status" value="1"/>
</dbReference>
<dbReference type="Pfam" id="PF00394">
    <property type="entry name" value="Cu-oxidase"/>
    <property type="match status" value="2"/>
</dbReference>
<dbReference type="EMBL" id="JANBOJ010000023">
    <property type="protein sequence ID" value="KAJ1724697.1"/>
    <property type="molecule type" value="Genomic_DNA"/>
</dbReference>
<keyword evidence="2" id="KW-0479">Metal-binding</keyword>
<feature type="chain" id="PRO_5040967714" evidence="6">
    <location>
        <begin position="23"/>
        <end position="972"/>
    </location>
</feature>
<dbReference type="InterPro" id="IPR008972">
    <property type="entry name" value="Cupredoxin"/>
</dbReference>
<feature type="domain" description="Plastocyanin-like" evidence="9">
    <location>
        <begin position="437"/>
        <end position="552"/>
    </location>
</feature>
<feature type="signal peptide" evidence="6">
    <location>
        <begin position="1"/>
        <end position="22"/>
    </location>
</feature>
<evidence type="ECO:0000313" key="10">
    <source>
        <dbReference type="EMBL" id="KAJ1724697.1"/>
    </source>
</evidence>
<dbReference type="Pfam" id="PF07732">
    <property type="entry name" value="Cu-oxidase_3"/>
    <property type="match status" value="2"/>
</dbReference>
<feature type="domain" description="Plastocyanin-like" evidence="8">
    <location>
        <begin position="361"/>
        <end position="428"/>
    </location>
</feature>
<feature type="domain" description="Plastocyanin-like" evidence="9">
    <location>
        <begin position="31"/>
        <end position="145"/>
    </location>
</feature>
<keyword evidence="6" id="KW-0732">Signal</keyword>
<organism evidence="10 11">
    <name type="scientific">Coemansia erecta</name>
    <dbReference type="NCBI Taxonomy" id="147472"/>
    <lineage>
        <taxon>Eukaryota</taxon>
        <taxon>Fungi</taxon>
        <taxon>Fungi incertae sedis</taxon>
        <taxon>Zoopagomycota</taxon>
        <taxon>Kickxellomycotina</taxon>
        <taxon>Kickxellomycetes</taxon>
        <taxon>Kickxellales</taxon>
        <taxon>Kickxellaceae</taxon>
        <taxon>Coemansia</taxon>
    </lineage>
</organism>